<dbReference type="Proteomes" id="UP000076481">
    <property type="component" value="Unassembled WGS sequence"/>
</dbReference>
<keyword evidence="14" id="KW-0961">Cell wall biogenesis/degradation</keyword>
<feature type="transmembrane region" description="Helical" evidence="14">
    <location>
        <begin position="261"/>
        <end position="281"/>
    </location>
</feature>
<reference evidence="15 16" key="1">
    <citation type="submission" date="2016-03" db="EMBL/GenBank/DDBJ databases">
        <title>Speciation and ecological success in dimly lit waters: horizontal gene transfer in a green sulfur bacteria bloom unveiled by metagenomic assembly.</title>
        <authorList>
            <person name="Llorens-Mares T."/>
            <person name="Liu Z."/>
            <person name="Allen L.Z."/>
            <person name="Rusch D.B."/>
            <person name="Craig M.T."/>
            <person name="Dupont C.L."/>
            <person name="Bryant D.A."/>
            <person name="Casamayor E.O."/>
        </authorList>
    </citation>
    <scope>NUCLEOTIDE SEQUENCE [LARGE SCALE GENOMIC DNA]</scope>
    <source>
        <strain evidence="15">CIII</strain>
    </source>
</reference>
<evidence type="ECO:0000256" key="10">
    <source>
        <dbReference type="ARBA" id="ARBA00023251"/>
    </source>
</evidence>
<dbReference type="GO" id="GO:0046677">
    <property type="term" value="P:response to antibiotic"/>
    <property type="evidence" value="ECO:0007669"/>
    <property type="project" value="UniProtKB-UniRule"/>
</dbReference>
<comment type="function">
    <text evidence="14">Catalyzes the dephosphorylation of undecaprenyl diphosphate (UPP). Confers resistance to bacitracin.</text>
</comment>
<evidence type="ECO:0000256" key="14">
    <source>
        <dbReference type="HAMAP-Rule" id="MF_01006"/>
    </source>
</evidence>
<evidence type="ECO:0000256" key="11">
    <source>
        <dbReference type="ARBA" id="ARBA00032707"/>
    </source>
</evidence>
<comment type="miscellaneous">
    <text evidence="14">Bacitracin is thought to be involved in the inhibition of peptidoglycan synthesis by sequestering undecaprenyl diphosphate, thereby reducing the pool of lipid carrier available.</text>
</comment>
<dbReference type="EMBL" id="LVWG01000031">
    <property type="protein sequence ID" value="KZK74158.1"/>
    <property type="molecule type" value="Genomic_DNA"/>
</dbReference>
<evidence type="ECO:0000256" key="6">
    <source>
        <dbReference type="ARBA" id="ARBA00022692"/>
    </source>
</evidence>
<dbReference type="GO" id="GO:0009252">
    <property type="term" value="P:peptidoglycan biosynthetic process"/>
    <property type="evidence" value="ECO:0007669"/>
    <property type="project" value="UniProtKB-KW"/>
</dbReference>
<dbReference type="GO" id="GO:0050380">
    <property type="term" value="F:undecaprenyl-diphosphatase activity"/>
    <property type="evidence" value="ECO:0007669"/>
    <property type="project" value="UniProtKB-UniRule"/>
</dbReference>
<dbReference type="NCBIfam" id="TIGR00753">
    <property type="entry name" value="undec_PP_bacA"/>
    <property type="match status" value="1"/>
</dbReference>
<dbReference type="InterPro" id="IPR003824">
    <property type="entry name" value="UppP"/>
</dbReference>
<dbReference type="GO" id="GO:0005886">
    <property type="term" value="C:plasma membrane"/>
    <property type="evidence" value="ECO:0007669"/>
    <property type="project" value="UniProtKB-SubCell"/>
</dbReference>
<dbReference type="PANTHER" id="PTHR30622">
    <property type="entry name" value="UNDECAPRENYL-DIPHOSPHATASE"/>
    <property type="match status" value="1"/>
</dbReference>
<evidence type="ECO:0000256" key="9">
    <source>
        <dbReference type="ARBA" id="ARBA00023136"/>
    </source>
</evidence>
<sequence>MTLIQAILLGIIQGLTEFLPISSTAHLRIIPALAGWEDPGAAFTAIIQIGTLGAVLIYFRRDIFSIVKSVITGLWKGQPLHDGDAKMGWMIAAGTLPIVAFGLLFKHEIETTLRSLYWISGALIILALVLSLAEWKIKQRLEKGLPLKSMEDIGWKEALLIGLAQAIALIPGSSRSGTTITGGLLLNLSRETAARFSFLLSLPAVFAAGVFELYKTWELITADPGNIMNLAAATITSGIVGYLSIAFLLNYLKNHTTSIFIAYRLAAGAGLLLLLAGGTIVP</sequence>
<evidence type="ECO:0000313" key="16">
    <source>
        <dbReference type="Proteomes" id="UP000076481"/>
    </source>
</evidence>
<protein>
    <recommendedName>
        <fullName evidence="4 14">Undecaprenyl-diphosphatase</fullName>
        <ecNumber evidence="3 14">3.6.1.27</ecNumber>
    </recommendedName>
    <alternativeName>
        <fullName evidence="12 14">Bacitracin resistance protein</fullName>
    </alternativeName>
    <alternativeName>
        <fullName evidence="11 14">Undecaprenyl pyrophosphate phosphatase</fullName>
    </alternativeName>
</protein>
<dbReference type="Pfam" id="PF02673">
    <property type="entry name" value="BacA"/>
    <property type="match status" value="1"/>
</dbReference>
<accession>A0A165LKP4</accession>
<evidence type="ECO:0000256" key="13">
    <source>
        <dbReference type="ARBA" id="ARBA00047594"/>
    </source>
</evidence>
<evidence type="ECO:0000256" key="12">
    <source>
        <dbReference type="ARBA" id="ARBA00032932"/>
    </source>
</evidence>
<evidence type="ECO:0000256" key="7">
    <source>
        <dbReference type="ARBA" id="ARBA00022801"/>
    </source>
</evidence>
<keyword evidence="14" id="KW-0573">Peptidoglycan synthesis</keyword>
<proteinExistence type="inferred from homology"/>
<evidence type="ECO:0000256" key="8">
    <source>
        <dbReference type="ARBA" id="ARBA00022989"/>
    </source>
</evidence>
<feature type="transmembrane region" description="Helical" evidence="14">
    <location>
        <begin position="87"/>
        <end position="105"/>
    </location>
</feature>
<comment type="caution">
    <text evidence="15">The sequence shown here is derived from an EMBL/GenBank/DDBJ whole genome shotgun (WGS) entry which is preliminary data.</text>
</comment>
<feature type="transmembrane region" description="Helical" evidence="14">
    <location>
        <begin position="226"/>
        <end position="249"/>
    </location>
</feature>
<dbReference type="HAMAP" id="MF_01006">
    <property type="entry name" value="Undec_diphosphatase"/>
    <property type="match status" value="1"/>
</dbReference>
<dbReference type="RefSeq" id="WP_303681651.1">
    <property type="nucleotide sequence ID" value="NZ_LVWG01000031.1"/>
</dbReference>
<name>A0A165LKP4_PELLU</name>
<comment type="similarity">
    <text evidence="2 14">Belongs to the UppP family.</text>
</comment>
<organism evidence="15 16">
    <name type="scientific">Pelodictyon luteolum</name>
    <dbReference type="NCBI Taxonomy" id="1100"/>
    <lineage>
        <taxon>Bacteria</taxon>
        <taxon>Pseudomonadati</taxon>
        <taxon>Chlorobiota</taxon>
        <taxon>Chlorobiia</taxon>
        <taxon>Chlorobiales</taxon>
        <taxon>Chlorobiaceae</taxon>
        <taxon>Chlorobium/Pelodictyon group</taxon>
        <taxon>Pelodictyon</taxon>
    </lineage>
</organism>
<keyword evidence="7 14" id="KW-0378">Hydrolase</keyword>
<keyword evidence="5 14" id="KW-1003">Cell membrane</keyword>
<feature type="transmembrane region" description="Helical" evidence="14">
    <location>
        <begin position="40"/>
        <end position="59"/>
    </location>
</feature>
<evidence type="ECO:0000256" key="4">
    <source>
        <dbReference type="ARBA" id="ARBA00021581"/>
    </source>
</evidence>
<keyword evidence="9 14" id="KW-0472">Membrane</keyword>
<comment type="subcellular location">
    <subcellularLocation>
        <location evidence="1 14">Cell membrane</location>
        <topology evidence="1 14">Multi-pass membrane protein</topology>
    </subcellularLocation>
</comment>
<evidence type="ECO:0000256" key="5">
    <source>
        <dbReference type="ARBA" id="ARBA00022475"/>
    </source>
</evidence>
<dbReference type="GO" id="GO:0008360">
    <property type="term" value="P:regulation of cell shape"/>
    <property type="evidence" value="ECO:0007669"/>
    <property type="project" value="UniProtKB-KW"/>
</dbReference>
<evidence type="ECO:0000256" key="1">
    <source>
        <dbReference type="ARBA" id="ARBA00004651"/>
    </source>
</evidence>
<dbReference type="GO" id="GO:0071555">
    <property type="term" value="P:cell wall organization"/>
    <property type="evidence" value="ECO:0007669"/>
    <property type="project" value="UniProtKB-KW"/>
</dbReference>
<dbReference type="PANTHER" id="PTHR30622:SF4">
    <property type="entry name" value="UNDECAPRENYL-DIPHOSPHATASE"/>
    <property type="match status" value="1"/>
</dbReference>
<keyword evidence="6 14" id="KW-0812">Transmembrane</keyword>
<keyword evidence="10 14" id="KW-0046">Antibiotic resistance</keyword>
<evidence type="ECO:0000313" key="15">
    <source>
        <dbReference type="EMBL" id="KZK74158.1"/>
    </source>
</evidence>
<gene>
    <name evidence="14" type="primary">uppP</name>
    <name evidence="15" type="ORF">A3K90_02420</name>
</gene>
<evidence type="ECO:0000256" key="2">
    <source>
        <dbReference type="ARBA" id="ARBA00010621"/>
    </source>
</evidence>
<feature type="transmembrane region" description="Helical" evidence="14">
    <location>
        <begin position="117"/>
        <end position="137"/>
    </location>
</feature>
<keyword evidence="14" id="KW-0133">Cell shape</keyword>
<evidence type="ECO:0000256" key="3">
    <source>
        <dbReference type="ARBA" id="ARBA00012374"/>
    </source>
</evidence>
<feature type="transmembrane region" description="Helical" evidence="14">
    <location>
        <begin position="194"/>
        <end position="214"/>
    </location>
</feature>
<dbReference type="EC" id="3.6.1.27" evidence="3 14"/>
<keyword evidence="8 14" id="KW-1133">Transmembrane helix</keyword>
<comment type="catalytic activity">
    <reaction evidence="13 14">
        <text>di-trans,octa-cis-undecaprenyl diphosphate + H2O = di-trans,octa-cis-undecaprenyl phosphate + phosphate + H(+)</text>
        <dbReference type="Rhea" id="RHEA:28094"/>
        <dbReference type="ChEBI" id="CHEBI:15377"/>
        <dbReference type="ChEBI" id="CHEBI:15378"/>
        <dbReference type="ChEBI" id="CHEBI:43474"/>
        <dbReference type="ChEBI" id="CHEBI:58405"/>
        <dbReference type="ChEBI" id="CHEBI:60392"/>
        <dbReference type="EC" id="3.6.1.27"/>
    </reaction>
</comment>
<dbReference type="AlphaFoldDB" id="A0A165LKP4"/>